<dbReference type="AlphaFoldDB" id="E3CXU4"/>
<accession>E3CXU4</accession>
<name>E3CXU4_9BACT</name>
<protein>
    <submittedName>
        <fullName evidence="2">Ferric-chelate reductase</fullName>
    </submittedName>
</protein>
<keyword evidence="3" id="KW-1185">Reference proteome</keyword>
<evidence type="ECO:0000313" key="3">
    <source>
        <dbReference type="Proteomes" id="UP000005096"/>
    </source>
</evidence>
<dbReference type="EMBL" id="CM001022">
    <property type="protein sequence ID" value="EFQ23554.1"/>
    <property type="molecule type" value="Genomic_DNA"/>
</dbReference>
<dbReference type="PaxDb" id="584708-Apau_1128"/>
<keyword evidence="1" id="KW-0472">Membrane</keyword>
<reference evidence="2 3" key="1">
    <citation type="journal article" date="2010" name="Stand. Genomic Sci.">
        <title>Non-contiguous finished genome sequence of Aminomonas paucivorans type strain (GLU-3).</title>
        <authorList>
            <person name="Pitluck S."/>
            <person name="Yasawong M."/>
            <person name="Held B."/>
            <person name="Lapidus A."/>
            <person name="Nolan M."/>
            <person name="Copeland A."/>
            <person name="Lucas S."/>
            <person name="Del Rio T.G."/>
            <person name="Tice H."/>
            <person name="Cheng J.F."/>
            <person name="Chertkov O."/>
            <person name="Goodwin L."/>
            <person name="Tapia R."/>
            <person name="Han C."/>
            <person name="Liolios K."/>
            <person name="Ivanova N."/>
            <person name="Mavromatis K."/>
            <person name="Ovchinnikova G."/>
            <person name="Pati A."/>
            <person name="Chen A."/>
            <person name="Palaniappan K."/>
            <person name="Land M."/>
            <person name="Hauser L."/>
            <person name="Chang Y.J."/>
            <person name="Jeffries C.D."/>
            <person name="Pukall R."/>
            <person name="Spring S."/>
            <person name="Rohde M."/>
            <person name="Sikorski J."/>
            <person name="Goker M."/>
            <person name="Woyke T."/>
            <person name="Bristow J."/>
            <person name="Eisen J.A."/>
            <person name="Markowitz V."/>
            <person name="Hugenholtz P."/>
            <person name="Kyrpides N.C."/>
            <person name="Klenk H.P."/>
        </authorList>
    </citation>
    <scope>NUCLEOTIDE SEQUENCE [LARGE SCALE GENOMIC DNA]</scope>
    <source>
        <strain evidence="2 3">DSM 12260</strain>
    </source>
</reference>
<gene>
    <name evidence="2" type="ORF">Apau_1128</name>
</gene>
<sequence>MMHCEVIFLGLPNCWIDWAAFALLLLGPSLTVWGVCRARRLRRRT</sequence>
<evidence type="ECO:0000256" key="1">
    <source>
        <dbReference type="SAM" id="Phobius"/>
    </source>
</evidence>
<dbReference type="HOGENOM" id="CLU_3195301_0_0_0"/>
<dbReference type="Proteomes" id="UP000005096">
    <property type="component" value="Chromosome"/>
</dbReference>
<organism evidence="2 3">
    <name type="scientific">Aminomonas paucivorans DSM 12260</name>
    <dbReference type="NCBI Taxonomy" id="584708"/>
    <lineage>
        <taxon>Bacteria</taxon>
        <taxon>Thermotogati</taxon>
        <taxon>Synergistota</taxon>
        <taxon>Synergistia</taxon>
        <taxon>Synergistales</taxon>
        <taxon>Synergistaceae</taxon>
        <taxon>Aminomonas</taxon>
    </lineage>
</organism>
<evidence type="ECO:0000313" key="2">
    <source>
        <dbReference type="EMBL" id="EFQ23554.1"/>
    </source>
</evidence>
<dbReference type="STRING" id="584708.Apau_1128"/>
<feature type="transmembrane region" description="Helical" evidence="1">
    <location>
        <begin position="15"/>
        <end position="36"/>
    </location>
</feature>
<keyword evidence="1" id="KW-1133">Transmembrane helix</keyword>
<proteinExistence type="predicted"/>
<keyword evidence="1" id="KW-0812">Transmembrane</keyword>